<proteinExistence type="predicted"/>
<reference evidence="2 3" key="1">
    <citation type="submission" date="2013-11" db="EMBL/GenBank/DDBJ databases">
        <title>Opisthorchis viverrini - life in the bile duct.</title>
        <authorList>
            <person name="Young N.D."/>
            <person name="Nagarajan N."/>
            <person name="Lin S.J."/>
            <person name="Korhonen P.K."/>
            <person name="Jex A.R."/>
            <person name="Hall R.S."/>
            <person name="Safavi-Hemami H."/>
            <person name="Kaewkong W."/>
            <person name="Bertrand D."/>
            <person name="Gao S."/>
            <person name="Seet Q."/>
            <person name="Wongkham S."/>
            <person name="Teh B.T."/>
            <person name="Wongkham C."/>
            <person name="Intapan P.M."/>
            <person name="Maleewong W."/>
            <person name="Yang X."/>
            <person name="Hu M."/>
            <person name="Wang Z."/>
            <person name="Hofmann A."/>
            <person name="Sternberg P.W."/>
            <person name="Tan P."/>
            <person name="Wang J."/>
            <person name="Gasser R.B."/>
        </authorList>
    </citation>
    <scope>NUCLEOTIDE SEQUENCE [LARGE SCALE GENOMIC DNA]</scope>
</reference>
<organism evidence="2 3">
    <name type="scientific">Opisthorchis viverrini</name>
    <name type="common">Southeast Asian liver fluke</name>
    <dbReference type="NCBI Taxonomy" id="6198"/>
    <lineage>
        <taxon>Eukaryota</taxon>
        <taxon>Metazoa</taxon>
        <taxon>Spiralia</taxon>
        <taxon>Lophotrochozoa</taxon>
        <taxon>Platyhelminthes</taxon>
        <taxon>Trematoda</taxon>
        <taxon>Digenea</taxon>
        <taxon>Opisthorchiida</taxon>
        <taxon>Opisthorchiata</taxon>
        <taxon>Opisthorchiidae</taxon>
        <taxon>Opisthorchis</taxon>
    </lineage>
</organism>
<keyword evidence="3" id="KW-1185">Reference proteome</keyword>
<feature type="region of interest" description="Disordered" evidence="1">
    <location>
        <begin position="1"/>
        <end position="61"/>
    </location>
</feature>
<dbReference type="EMBL" id="KL596696">
    <property type="protein sequence ID" value="KER28553.1"/>
    <property type="molecule type" value="Genomic_DNA"/>
</dbReference>
<gene>
    <name evidence="2" type="ORF">T265_04601</name>
</gene>
<feature type="compositionally biased region" description="Basic and acidic residues" evidence="1">
    <location>
        <begin position="19"/>
        <end position="41"/>
    </location>
</feature>
<dbReference type="GeneID" id="20318783"/>
<feature type="compositionally biased region" description="Polar residues" evidence="1">
    <location>
        <begin position="1"/>
        <end position="18"/>
    </location>
</feature>
<dbReference type="CTD" id="20318783"/>
<name>A0A074ZMD6_OPIVI</name>
<dbReference type="KEGG" id="ovi:T265_04601"/>
<accession>A0A074ZMD6</accession>
<evidence type="ECO:0000313" key="3">
    <source>
        <dbReference type="Proteomes" id="UP000054324"/>
    </source>
</evidence>
<protein>
    <submittedName>
        <fullName evidence="2">Uncharacterized protein</fullName>
    </submittedName>
</protein>
<dbReference type="RefSeq" id="XP_009167647.1">
    <property type="nucleotide sequence ID" value="XM_009169383.1"/>
</dbReference>
<sequence length="61" mass="6895">MQCQNLVPTSRPDSLQQPKKTDILDSLSKRLSEQEDIQNRHQERHRNPGAKHGSGVTTTSN</sequence>
<dbReference type="Proteomes" id="UP000054324">
    <property type="component" value="Unassembled WGS sequence"/>
</dbReference>
<evidence type="ECO:0000256" key="1">
    <source>
        <dbReference type="SAM" id="MobiDB-lite"/>
    </source>
</evidence>
<dbReference type="AlphaFoldDB" id="A0A074ZMD6"/>
<evidence type="ECO:0000313" key="2">
    <source>
        <dbReference type="EMBL" id="KER28553.1"/>
    </source>
</evidence>